<organism evidence="4 5">
    <name type="scientific">Pseudomonas duriflava</name>
    <dbReference type="NCBI Taxonomy" id="459528"/>
    <lineage>
        <taxon>Bacteria</taxon>
        <taxon>Pseudomonadati</taxon>
        <taxon>Pseudomonadota</taxon>
        <taxon>Gammaproteobacteria</taxon>
        <taxon>Pseudomonadales</taxon>
        <taxon>Pseudomonadaceae</taxon>
        <taxon>Pseudomonas</taxon>
    </lineage>
</organism>
<evidence type="ECO:0000259" key="3">
    <source>
        <dbReference type="Pfam" id="PF18912"/>
    </source>
</evidence>
<evidence type="ECO:0000256" key="1">
    <source>
        <dbReference type="ARBA" id="ARBA00008007"/>
    </source>
</evidence>
<proteinExistence type="inferred from homology"/>
<evidence type="ECO:0000313" key="5">
    <source>
        <dbReference type="Proteomes" id="UP000316905"/>
    </source>
</evidence>
<feature type="domain" description="Double zinc ribbon" evidence="3">
    <location>
        <begin position="21"/>
        <end position="68"/>
    </location>
</feature>
<dbReference type="InterPro" id="IPR029057">
    <property type="entry name" value="PRTase-like"/>
</dbReference>
<dbReference type="InterPro" id="IPR044005">
    <property type="entry name" value="DZR_2"/>
</dbReference>
<dbReference type="AlphaFoldDB" id="A0A562QJ11"/>
<evidence type="ECO:0000313" key="4">
    <source>
        <dbReference type="EMBL" id="TWI56747.1"/>
    </source>
</evidence>
<comment type="caution">
    <text evidence="4">The sequence shown here is derived from an EMBL/GenBank/DDBJ whole genome shotgun (WGS) entry which is preliminary data.</text>
</comment>
<dbReference type="InterPro" id="IPR051910">
    <property type="entry name" value="ComF/GntX_DNA_util-trans"/>
</dbReference>
<sequence length="245" mass="27333">MNRLAPFLLSLRPGWLHIHSSCLFCGGQTASRLSLCHGCETDLPWLGSQCSVCAIPLATQGLACGACLKKPPAFERVEAPWRYGFPLDSAINRFKHRRQWPLGRLLADLQARHLLHAFDEGAPRPSLLIPVPLTKKRQRQRGYNQAAMLAHWIGKPLGIPIADQALQRTQDTPAQQGLDAAQRWRNLREAFEVHDAKVIRNRHIALVDDVLTTGATAEALARLLRREGALRVDVYCLARTPRPGD</sequence>
<dbReference type="CDD" id="cd06223">
    <property type="entry name" value="PRTases_typeI"/>
    <property type="match status" value="1"/>
</dbReference>
<comment type="similarity">
    <text evidence="1">Belongs to the ComF/GntX family.</text>
</comment>
<protein>
    <submittedName>
        <fullName evidence="4">ComF family protein</fullName>
    </submittedName>
</protein>
<dbReference type="Gene3D" id="3.40.50.2020">
    <property type="match status" value="1"/>
</dbReference>
<dbReference type="OrthoDB" id="9793412at2"/>
<gene>
    <name evidence="4" type="ORF">IQ22_01199</name>
</gene>
<accession>A0A562QJ11</accession>
<feature type="domain" description="Phosphoribosyltransferase" evidence="2">
    <location>
        <begin position="181"/>
        <end position="241"/>
    </location>
</feature>
<dbReference type="PANTHER" id="PTHR47505">
    <property type="entry name" value="DNA UTILIZATION PROTEIN YHGH"/>
    <property type="match status" value="1"/>
</dbReference>
<name>A0A562QJ11_9PSED</name>
<dbReference type="EMBL" id="VLKY01000003">
    <property type="protein sequence ID" value="TWI56747.1"/>
    <property type="molecule type" value="Genomic_DNA"/>
</dbReference>
<dbReference type="RefSeq" id="WP_145139476.1">
    <property type="nucleotide sequence ID" value="NZ_VLKY01000003.1"/>
</dbReference>
<dbReference type="Proteomes" id="UP000316905">
    <property type="component" value="Unassembled WGS sequence"/>
</dbReference>
<reference evidence="4 5" key="1">
    <citation type="journal article" date="2015" name="Stand. Genomic Sci.">
        <title>Genomic Encyclopedia of Bacterial and Archaeal Type Strains, Phase III: the genomes of soil and plant-associated and newly described type strains.</title>
        <authorList>
            <person name="Whitman W.B."/>
            <person name="Woyke T."/>
            <person name="Klenk H.P."/>
            <person name="Zhou Y."/>
            <person name="Lilburn T.G."/>
            <person name="Beck B.J."/>
            <person name="De Vos P."/>
            <person name="Vandamme P."/>
            <person name="Eisen J.A."/>
            <person name="Garrity G."/>
            <person name="Hugenholtz P."/>
            <person name="Kyrpides N.C."/>
        </authorList>
    </citation>
    <scope>NUCLEOTIDE SEQUENCE [LARGE SCALE GENOMIC DNA]</scope>
    <source>
        <strain evidence="4 5">CGMCC 1.6858</strain>
    </source>
</reference>
<dbReference type="SUPFAM" id="SSF53271">
    <property type="entry name" value="PRTase-like"/>
    <property type="match status" value="1"/>
</dbReference>
<dbReference type="PANTHER" id="PTHR47505:SF1">
    <property type="entry name" value="DNA UTILIZATION PROTEIN YHGH"/>
    <property type="match status" value="1"/>
</dbReference>
<dbReference type="Pfam" id="PF18912">
    <property type="entry name" value="DZR_2"/>
    <property type="match status" value="1"/>
</dbReference>
<dbReference type="Pfam" id="PF00156">
    <property type="entry name" value="Pribosyltran"/>
    <property type="match status" value="1"/>
</dbReference>
<dbReference type="InterPro" id="IPR000836">
    <property type="entry name" value="PRTase_dom"/>
</dbReference>
<evidence type="ECO:0000259" key="2">
    <source>
        <dbReference type="Pfam" id="PF00156"/>
    </source>
</evidence>
<keyword evidence="5" id="KW-1185">Reference proteome</keyword>